<evidence type="ECO:0000259" key="2">
    <source>
        <dbReference type="Pfam" id="PF09335"/>
    </source>
</evidence>
<keyword evidence="1" id="KW-0472">Membrane</keyword>
<protein>
    <submittedName>
        <fullName evidence="4">VTT domain-containing protein</fullName>
    </submittedName>
</protein>
<gene>
    <name evidence="4" type="ORF">DEE74_19020</name>
    <name evidence="3" type="ORF">R38712_03037</name>
</gene>
<evidence type="ECO:0000256" key="1">
    <source>
        <dbReference type="SAM" id="Phobius"/>
    </source>
</evidence>
<dbReference type="InterPro" id="IPR032816">
    <property type="entry name" value="VTT_dom"/>
</dbReference>
<feature type="transmembrane region" description="Helical" evidence="1">
    <location>
        <begin position="106"/>
        <end position="123"/>
    </location>
</feature>
<dbReference type="RefSeq" id="WP_009241693.1">
    <property type="nucleotide sequence ID" value="NZ_CABKQE010000004.1"/>
</dbReference>
<dbReference type="Proteomes" id="UP001199322">
    <property type="component" value="Unassembled WGS sequence"/>
</dbReference>
<evidence type="ECO:0000313" key="4">
    <source>
        <dbReference type="EMBL" id="MBX3891960.1"/>
    </source>
</evidence>
<reference evidence="3 5" key="2">
    <citation type="submission" date="2023-07" db="EMBL/GenBank/DDBJ databases">
        <authorList>
            <person name="Peeters C."/>
        </authorList>
    </citation>
    <scope>NUCLEOTIDE SEQUENCE [LARGE SCALE GENOMIC DNA]</scope>
    <source>
        <strain evidence="3 5">R-38712</strain>
    </source>
</reference>
<comment type="caution">
    <text evidence="4">The sequence shown here is derived from an EMBL/GenBank/DDBJ whole genome shotgun (WGS) entry which is preliminary data.</text>
</comment>
<evidence type="ECO:0000313" key="5">
    <source>
        <dbReference type="Proteomes" id="UP001189303"/>
    </source>
</evidence>
<proteinExistence type="predicted"/>
<keyword evidence="1" id="KW-0812">Transmembrane</keyword>
<feature type="transmembrane region" description="Helical" evidence="1">
    <location>
        <begin position="57"/>
        <end position="79"/>
    </location>
</feature>
<dbReference type="AlphaFoldDB" id="A0A1C0XDC8"/>
<name>A0A1C0XDC8_RALPI</name>
<dbReference type="EMBL" id="QGBI01000019">
    <property type="protein sequence ID" value="MBX3891960.1"/>
    <property type="molecule type" value="Genomic_DNA"/>
</dbReference>
<dbReference type="EMBL" id="CATWFT010000009">
    <property type="protein sequence ID" value="CAJ0726405.1"/>
    <property type="molecule type" value="Genomic_DNA"/>
</dbReference>
<accession>A0A1C0XDC8</accession>
<dbReference type="Proteomes" id="UP001189303">
    <property type="component" value="Unassembled WGS sequence"/>
</dbReference>
<reference evidence="4" key="1">
    <citation type="submission" date="2018-06" db="EMBL/GenBank/DDBJ databases">
        <authorList>
            <person name="O'Rourke A."/>
        </authorList>
    </citation>
    <scope>NUCLEOTIDE SEQUENCE</scope>
    <source>
        <strain evidence="4">132550021-3</strain>
    </source>
</reference>
<dbReference type="OMA" id="WRDATSW"/>
<keyword evidence="1" id="KW-1133">Transmembrane helix</keyword>
<feature type="domain" description="VTT" evidence="2">
    <location>
        <begin position="40"/>
        <end position="160"/>
    </location>
</feature>
<evidence type="ECO:0000313" key="6">
    <source>
        <dbReference type="Proteomes" id="UP001199322"/>
    </source>
</evidence>
<sequence length="201" mass="21761">MLRLSLQSGLLRALTRRADSRAFPLVVAGAALAAELSMSVPFASLLMAAVLLAPRRWVSIATLASLGAAVGALVLYLVFHHLGWNRLFAAYPDVVRSTAWRDATHWLEHYGVVSLSVIAALPVPLTPALMFAAISRLPVAEVIAALWLGKLAKYHVYAWLASRFPDRLVRHGRRHVDTLRAVLGNGTKADGGTTPTRGGRR</sequence>
<organism evidence="4 6">
    <name type="scientific">Ralstonia pickettii</name>
    <name type="common">Burkholderia pickettii</name>
    <dbReference type="NCBI Taxonomy" id="329"/>
    <lineage>
        <taxon>Bacteria</taxon>
        <taxon>Pseudomonadati</taxon>
        <taxon>Pseudomonadota</taxon>
        <taxon>Betaproteobacteria</taxon>
        <taxon>Burkholderiales</taxon>
        <taxon>Burkholderiaceae</taxon>
        <taxon>Ralstonia</taxon>
    </lineage>
</organism>
<dbReference type="GeneID" id="61391056"/>
<keyword evidence="5" id="KW-1185">Reference proteome</keyword>
<dbReference type="Pfam" id="PF09335">
    <property type="entry name" value="VTT_dom"/>
    <property type="match status" value="1"/>
</dbReference>
<evidence type="ECO:0000313" key="3">
    <source>
        <dbReference type="EMBL" id="CAJ0726405.1"/>
    </source>
</evidence>